<evidence type="ECO:0000259" key="1">
    <source>
        <dbReference type="PROSITE" id="PS50097"/>
    </source>
</evidence>
<name>A0A2J6RDR6_HYAVF</name>
<gene>
    <name evidence="2" type="ORF">L207DRAFT_586347</name>
</gene>
<feature type="domain" description="BTB" evidence="1">
    <location>
        <begin position="24"/>
        <end position="85"/>
    </location>
</feature>
<dbReference type="PANTHER" id="PTHR47843">
    <property type="entry name" value="BTB DOMAIN-CONTAINING PROTEIN-RELATED"/>
    <property type="match status" value="1"/>
</dbReference>
<dbReference type="CDD" id="cd18186">
    <property type="entry name" value="BTB_POZ_ZBTB_KLHL-like"/>
    <property type="match status" value="1"/>
</dbReference>
<dbReference type="OrthoDB" id="194443at2759"/>
<dbReference type="SUPFAM" id="SSF54695">
    <property type="entry name" value="POZ domain"/>
    <property type="match status" value="1"/>
</dbReference>
<organism evidence="2 3">
    <name type="scientific">Hyaloscypha variabilis (strain UAMH 11265 / GT02V1 / F)</name>
    <name type="common">Meliniomyces variabilis</name>
    <dbReference type="NCBI Taxonomy" id="1149755"/>
    <lineage>
        <taxon>Eukaryota</taxon>
        <taxon>Fungi</taxon>
        <taxon>Dikarya</taxon>
        <taxon>Ascomycota</taxon>
        <taxon>Pezizomycotina</taxon>
        <taxon>Leotiomycetes</taxon>
        <taxon>Helotiales</taxon>
        <taxon>Hyaloscyphaceae</taxon>
        <taxon>Hyaloscypha</taxon>
        <taxon>Hyaloscypha variabilis</taxon>
    </lineage>
</organism>
<accession>A0A2J6RDR6</accession>
<reference evidence="2 3" key="1">
    <citation type="submission" date="2016-04" db="EMBL/GenBank/DDBJ databases">
        <title>A degradative enzymes factory behind the ericoid mycorrhizal symbiosis.</title>
        <authorList>
            <consortium name="DOE Joint Genome Institute"/>
            <person name="Martino E."/>
            <person name="Morin E."/>
            <person name="Grelet G."/>
            <person name="Kuo A."/>
            <person name="Kohler A."/>
            <person name="Daghino S."/>
            <person name="Barry K."/>
            <person name="Choi C."/>
            <person name="Cichocki N."/>
            <person name="Clum A."/>
            <person name="Copeland A."/>
            <person name="Hainaut M."/>
            <person name="Haridas S."/>
            <person name="Labutti K."/>
            <person name="Lindquist E."/>
            <person name="Lipzen A."/>
            <person name="Khouja H.-R."/>
            <person name="Murat C."/>
            <person name="Ohm R."/>
            <person name="Olson A."/>
            <person name="Spatafora J."/>
            <person name="Veneault-Fourrey C."/>
            <person name="Henrissat B."/>
            <person name="Grigoriev I."/>
            <person name="Martin F."/>
            <person name="Perotto S."/>
        </authorList>
    </citation>
    <scope>NUCLEOTIDE SEQUENCE [LARGE SCALE GENOMIC DNA]</scope>
    <source>
        <strain evidence="2 3">F</strain>
    </source>
</reference>
<dbReference type="InterPro" id="IPR011333">
    <property type="entry name" value="SKP1/BTB/POZ_sf"/>
</dbReference>
<dbReference type="AlphaFoldDB" id="A0A2J6RDR6"/>
<protein>
    <recommendedName>
        <fullName evidence="1">BTB domain-containing protein</fullName>
    </recommendedName>
</protein>
<proteinExistence type="predicted"/>
<dbReference type="Gene3D" id="3.30.710.10">
    <property type="entry name" value="Potassium Channel Kv1.1, Chain A"/>
    <property type="match status" value="1"/>
</dbReference>
<keyword evidence="3" id="KW-1185">Reference proteome</keyword>
<dbReference type="EMBL" id="KZ613950">
    <property type="protein sequence ID" value="PMD36646.1"/>
    <property type="molecule type" value="Genomic_DNA"/>
</dbReference>
<sequence length="228" mass="25739">MPRRAPATKPDAIEFLGMISRPKVDVYVGPTEKHYNLPKLLLCHYSDFFDTCFNGGFMETSTQKLYLPDDNIDDFEILLEFMLRGTTPGNIKLTETGGAAVRRCIDFVKYADQYNIPEAAEVVYEPLKEALKFQYKDGKPTKMTAKLGKRIPRIAPSDVELIFRVMPAGSKLRTLAAQGALSYHGMQAGFEKQEREVDGFAAEMLLQIRASIKSEFRWTDPISGAERK</sequence>
<dbReference type="InterPro" id="IPR000210">
    <property type="entry name" value="BTB/POZ_dom"/>
</dbReference>
<dbReference type="STRING" id="1149755.A0A2J6RDR6"/>
<evidence type="ECO:0000313" key="3">
    <source>
        <dbReference type="Proteomes" id="UP000235786"/>
    </source>
</evidence>
<dbReference type="PANTHER" id="PTHR47843:SF7">
    <property type="entry name" value="BTB DOMAIN-CONTAINING PROTEIN"/>
    <property type="match status" value="1"/>
</dbReference>
<evidence type="ECO:0000313" key="2">
    <source>
        <dbReference type="EMBL" id="PMD36646.1"/>
    </source>
</evidence>
<dbReference type="Pfam" id="PF00651">
    <property type="entry name" value="BTB"/>
    <property type="match status" value="1"/>
</dbReference>
<dbReference type="Proteomes" id="UP000235786">
    <property type="component" value="Unassembled WGS sequence"/>
</dbReference>
<dbReference type="PROSITE" id="PS50097">
    <property type="entry name" value="BTB"/>
    <property type="match status" value="1"/>
</dbReference>